<dbReference type="SUPFAM" id="SSF109854">
    <property type="entry name" value="DinB/YfiT-like putative metalloenzymes"/>
    <property type="match status" value="1"/>
</dbReference>
<dbReference type="AlphaFoldDB" id="A0A2K9AMG8"/>
<evidence type="ECO:0000259" key="4">
    <source>
        <dbReference type="Pfam" id="PF03781"/>
    </source>
</evidence>
<dbReference type="PANTHER" id="PTHR23150:SF36">
    <property type="entry name" value="HERCYNINE OXYGENASE"/>
    <property type="match status" value="1"/>
</dbReference>
<dbReference type="GO" id="GO:0052699">
    <property type="term" value="P:ergothioneine biosynthetic process"/>
    <property type="evidence" value="ECO:0007669"/>
    <property type="project" value="InterPro"/>
</dbReference>
<feature type="domain" description="DinB-like" evidence="5">
    <location>
        <begin position="24"/>
        <end position="158"/>
    </location>
</feature>
<dbReference type="InterPro" id="IPR016187">
    <property type="entry name" value="CTDL_fold"/>
</dbReference>
<sequence>MLEQTTSVEKSNDVERVLADFVNVRNFSEKLCEPLKPEDYNLQAIAETSPAKWHLAHTSWFFETFILKKFQSNYSCFDPQYEYLFNSYYNSIGEQYPRPNRGLLSKPDVEEIYRYRQFVTEKIQQLLNQLADVNSDSLIEVISLIRLGINHEQQHQELLLTDIKYNLFQNPIFPAYRDSSEPVVHSLPEDKSLPPVEWIAFDEQLVSIGDNQTDSPISQSGFVYDNETPKHKFYRQSFLVANRLTTNGEYLKFIEQGGYSDPQYWLSDGWDAVRNQKWQAPLYWYQQDGNWYIYTLNGVQSLQLDQPVTHVSYYEADAFARWSGARLLTEQEWESIATGKSLAKGFGNFVEDDVLHPVVAKESDKLKQMFGDVWEWTSSAYSAYPGFKPAAGAVGEYNGKFMCNQYVLRGGSCVTSRSHIRKTYRNFFYPDARWQFSGIRLARDS</sequence>
<keyword evidence="7" id="KW-1185">Reference proteome</keyword>
<comment type="pathway">
    <text evidence="3">Amino-acid biosynthesis; ergothioneine biosynthesis.</text>
</comment>
<organism evidence="6 7">
    <name type="scientific">Kangiella profundi</name>
    <dbReference type="NCBI Taxonomy" id="1561924"/>
    <lineage>
        <taxon>Bacteria</taxon>
        <taxon>Pseudomonadati</taxon>
        <taxon>Pseudomonadota</taxon>
        <taxon>Gammaproteobacteria</taxon>
        <taxon>Kangiellales</taxon>
        <taxon>Kangiellaceae</taxon>
        <taxon>Kangiella</taxon>
    </lineage>
</organism>
<protein>
    <submittedName>
        <fullName evidence="6">Ergothioneine biosynthesis protein EgtB</fullName>
    </submittedName>
</protein>
<gene>
    <name evidence="6" type="ORF">CW740_05905</name>
</gene>
<dbReference type="EMBL" id="CP025120">
    <property type="protein sequence ID" value="AUD78812.1"/>
    <property type="molecule type" value="Genomic_DNA"/>
</dbReference>
<dbReference type="InterPro" id="IPR005532">
    <property type="entry name" value="SUMF_dom"/>
</dbReference>
<reference evidence="6 7" key="1">
    <citation type="submission" date="2017-12" db="EMBL/GenBank/DDBJ databases">
        <title>Kangiella profundi FT102 completed genome.</title>
        <authorList>
            <person name="Xu J."/>
            <person name="Wang J."/>
            <person name="Lu Y."/>
        </authorList>
    </citation>
    <scope>NUCLEOTIDE SEQUENCE [LARGE SCALE GENOMIC DNA]</scope>
    <source>
        <strain evidence="6 7">FT102</strain>
    </source>
</reference>
<keyword evidence="2" id="KW-0408">Iron</keyword>
<name>A0A2K9AMG8_9GAMM</name>
<evidence type="ECO:0000256" key="3">
    <source>
        <dbReference type="ARBA" id="ARBA00037882"/>
    </source>
</evidence>
<dbReference type="InterPro" id="IPR034660">
    <property type="entry name" value="DinB/YfiT-like"/>
</dbReference>
<dbReference type="RefSeq" id="WP_106646663.1">
    <property type="nucleotide sequence ID" value="NZ_BMGO01000001.1"/>
</dbReference>
<dbReference type="InterPro" id="IPR017806">
    <property type="entry name" value="EgtB"/>
</dbReference>
<dbReference type="PANTHER" id="PTHR23150">
    <property type="entry name" value="SULFATASE MODIFYING FACTOR 1, 2"/>
    <property type="match status" value="1"/>
</dbReference>
<dbReference type="SUPFAM" id="SSF56436">
    <property type="entry name" value="C-type lectin-like"/>
    <property type="match status" value="1"/>
</dbReference>
<dbReference type="KEGG" id="kpd:CW740_05905"/>
<dbReference type="NCBIfam" id="TIGR03440">
    <property type="entry name" value="egtB_TIGR03440"/>
    <property type="match status" value="1"/>
</dbReference>
<dbReference type="InterPro" id="IPR042095">
    <property type="entry name" value="SUMF_sf"/>
</dbReference>
<dbReference type="Pfam" id="PF12867">
    <property type="entry name" value="DinB_2"/>
    <property type="match status" value="1"/>
</dbReference>
<keyword evidence="1" id="KW-0560">Oxidoreductase</keyword>
<dbReference type="InterPro" id="IPR024775">
    <property type="entry name" value="DinB-like"/>
</dbReference>
<dbReference type="Gene3D" id="3.90.1580.10">
    <property type="entry name" value="paralog of FGE (formylglycine-generating enzyme)"/>
    <property type="match status" value="1"/>
</dbReference>
<feature type="domain" description="Sulfatase-modifying factor enzyme-like" evidence="4">
    <location>
        <begin position="221"/>
        <end position="341"/>
    </location>
</feature>
<proteinExistence type="predicted"/>
<accession>A0A2K9AMG8</accession>
<dbReference type="Pfam" id="PF03781">
    <property type="entry name" value="FGE-sulfatase"/>
    <property type="match status" value="2"/>
</dbReference>
<dbReference type="InterPro" id="IPR051043">
    <property type="entry name" value="Sulfatase_Mod_Factor_Kinase"/>
</dbReference>
<evidence type="ECO:0000256" key="1">
    <source>
        <dbReference type="ARBA" id="ARBA00023002"/>
    </source>
</evidence>
<feature type="domain" description="Sulfatase-modifying factor enzyme-like" evidence="4">
    <location>
        <begin position="366"/>
        <end position="443"/>
    </location>
</feature>
<evidence type="ECO:0000256" key="2">
    <source>
        <dbReference type="ARBA" id="ARBA00023004"/>
    </source>
</evidence>
<dbReference type="Proteomes" id="UP000232693">
    <property type="component" value="Chromosome"/>
</dbReference>
<evidence type="ECO:0000313" key="6">
    <source>
        <dbReference type="EMBL" id="AUD78812.1"/>
    </source>
</evidence>
<dbReference type="OrthoDB" id="9768004at2"/>
<evidence type="ECO:0000259" key="5">
    <source>
        <dbReference type="Pfam" id="PF12867"/>
    </source>
</evidence>
<evidence type="ECO:0000313" key="7">
    <source>
        <dbReference type="Proteomes" id="UP000232693"/>
    </source>
</evidence>